<keyword evidence="2" id="KW-1185">Reference proteome</keyword>
<proteinExistence type="predicted"/>
<dbReference type="EMBL" id="JARBHB010000005">
    <property type="protein sequence ID" value="KAJ8882829.1"/>
    <property type="molecule type" value="Genomic_DNA"/>
</dbReference>
<accession>A0ABQ9HEZ3</accession>
<name>A0ABQ9HEZ3_9NEOP</name>
<gene>
    <name evidence="1" type="ORF">PR048_014643</name>
</gene>
<protein>
    <submittedName>
        <fullName evidence="1">Uncharacterized protein</fullName>
    </submittedName>
</protein>
<evidence type="ECO:0000313" key="1">
    <source>
        <dbReference type="EMBL" id="KAJ8882829.1"/>
    </source>
</evidence>
<organism evidence="1 2">
    <name type="scientific">Dryococelus australis</name>
    <dbReference type="NCBI Taxonomy" id="614101"/>
    <lineage>
        <taxon>Eukaryota</taxon>
        <taxon>Metazoa</taxon>
        <taxon>Ecdysozoa</taxon>
        <taxon>Arthropoda</taxon>
        <taxon>Hexapoda</taxon>
        <taxon>Insecta</taxon>
        <taxon>Pterygota</taxon>
        <taxon>Neoptera</taxon>
        <taxon>Polyneoptera</taxon>
        <taxon>Phasmatodea</taxon>
        <taxon>Verophasmatodea</taxon>
        <taxon>Anareolatae</taxon>
        <taxon>Phasmatidae</taxon>
        <taxon>Eurycanthinae</taxon>
        <taxon>Dryococelus</taxon>
    </lineage>
</organism>
<comment type="caution">
    <text evidence="1">The sequence shown here is derived from an EMBL/GenBank/DDBJ whole genome shotgun (WGS) entry which is preliminary data.</text>
</comment>
<evidence type="ECO:0000313" key="2">
    <source>
        <dbReference type="Proteomes" id="UP001159363"/>
    </source>
</evidence>
<reference evidence="1 2" key="1">
    <citation type="submission" date="2023-02" db="EMBL/GenBank/DDBJ databases">
        <title>LHISI_Scaffold_Assembly.</title>
        <authorList>
            <person name="Stuart O.P."/>
            <person name="Cleave R."/>
            <person name="Magrath M.J.L."/>
            <person name="Mikheyev A.S."/>
        </authorList>
    </citation>
    <scope>NUCLEOTIDE SEQUENCE [LARGE SCALE GENOMIC DNA]</scope>
    <source>
        <strain evidence="1">Daus_M_001</strain>
        <tissue evidence="1">Leg muscle</tissue>
    </source>
</reference>
<sequence>MFSIYRSDTDNCHFHSGLRSRPVLSAVSGCKMLHIAEAMVMLRNSSRCIDLDDMELKQVEIFKYQKHNGSWRKEQGRNS</sequence>
<dbReference type="Proteomes" id="UP001159363">
    <property type="component" value="Chromosome 4"/>
</dbReference>